<dbReference type="GO" id="GO:0016740">
    <property type="term" value="F:transferase activity"/>
    <property type="evidence" value="ECO:0007669"/>
    <property type="project" value="UniProtKB-KW"/>
</dbReference>
<dbReference type="RefSeq" id="WP_160853004.1">
    <property type="nucleotide sequence ID" value="NZ_WUWG01000001.1"/>
</dbReference>
<keyword evidence="2" id="KW-1185">Reference proteome</keyword>
<reference evidence="1 2" key="1">
    <citation type="submission" date="2019-12" db="EMBL/GenBank/DDBJ databases">
        <title>Strain KN286 was isolated from seawater, which was collected from Caroline Seamount in the tropical western Pacific.</title>
        <authorList>
            <person name="Wang Q."/>
        </authorList>
    </citation>
    <scope>NUCLEOTIDE SEQUENCE [LARGE SCALE GENOMIC DNA]</scope>
    <source>
        <strain evidence="1 2">KN286</strain>
    </source>
</reference>
<gene>
    <name evidence="1" type="ORF">GSH16_04470</name>
</gene>
<sequence>MTMLQAYSLRMERRMRRLRSARKSRELSLVADRRATVARGDILLFATLRDERIRLPYFLQYYRDLGIDHFFMVDNGSSDGSDSYLAAQEDVTLWRTEGSYKKSRFGVDWLNYLRNRNASGHWVLTVDVDEFLVYAHSDTRPLRALTDWLDTCQLRAFGTLLLDMYPRGRVSETVYREGDNPFAQLRYFDSGNYLYRRNPRYQNLWCQGGPRQRAFFADAPEMAPALNKVPLVRWSRGMTYVSSTHMLLPRGLNRVYDEWGGEKPTGCLLHAKFLNILNDKSVEELERRQHYAASREYRAYLRQDGLGRSLWTEESSTYKGWRQLEEMGLMSAGGWV</sequence>
<name>A0A6B0TSH8_9RHOB</name>
<accession>A0A6B0TSH8</accession>
<protein>
    <submittedName>
        <fullName evidence="1">Glycosyltransferase family 2 protein</fullName>
    </submittedName>
</protein>
<organism evidence="1 2">
    <name type="scientific">Oceanomicrobium pacificus</name>
    <dbReference type="NCBI Taxonomy" id="2692916"/>
    <lineage>
        <taxon>Bacteria</taxon>
        <taxon>Pseudomonadati</taxon>
        <taxon>Pseudomonadota</taxon>
        <taxon>Alphaproteobacteria</taxon>
        <taxon>Rhodobacterales</taxon>
        <taxon>Paracoccaceae</taxon>
        <taxon>Oceanomicrobium</taxon>
    </lineage>
</organism>
<dbReference type="AlphaFoldDB" id="A0A6B0TSH8"/>
<comment type="caution">
    <text evidence="1">The sequence shown here is derived from an EMBL/GenBank/DDBJ whole genome shotgun (WGS) entry which is preliminary data.</text>
</comment>
<evidence type="ECO:0000313" key="1">
    <source>
        <dbReference type="EMBL" id="MXU64688.1"/>
    </source>
</evidence>
<evidence type="ECO:0000313" key="2">
    <source>
        <dbReference type="Proteomes" id="UP000436016"/>
    </source>
</evidence>
<dbReference type="Pfam" id="PF13704">
    <property type="entry name" value="Glyco_tranf_2_4"/>
    <property type="match status" value="1"/>
</dbReference>
<proteinExistence type="predicted"/>
<dbReference type="Proteomes" id="UP000436016">
    <property type="component" value="Unassembled WGS sequence"/>
</dbReference>
<keyword evidence="1" id="KW-0808">Transferase</keyword>
<dbReference type="EMBL" id="WUWG01000001">
    <property type="protein sequence ID" value="MXU64688.1"/>
    <property type="molecule type" value="Genomic_DNA"/>
</dbReference>